<dbReference type="OrthoDB" id="3331462at2759"/>
<keyword evidence="5" id="KW-1185">Reference proteome</keyword>
<proteinExistence type="predicted"/>
<evidence type="ECO:0000313" key="4">
    <source>
        <dbReference type="EMBL" id="KAH8107037.1"/>
    </source>
</evidence>
<accession>A0A8K0UYG6</accession>
<feature type="compositionally biased region" description="Basic and acidic residues" evidence="2">
    <location>
        <begin position="752"/>
        <end position="761"/>
    </location>
</feature>
<organism evidence="4 5">
    <name type="scientific">Cristinia sonorae</name>
    <dbReference type="NCBI Taxonomy" id="1940300"/>
    <lineage>
        <taxon>Eukaryota</taxon>
        <taxon>Fungi</taxon>
        <taxon>Dikarya</taxon>
        <taxon>Basidiomycota</taxon>
        <taxon>Agaricomycotina</taxon>
        <taxon>Agaricomycetes</taxon>
        <taxon>Agaricomycetidae</taxon>
        <taxon>Agaricales</taxon>
        <taxon>Pleurotineae</taxon>
        <taxon>Stephanosporaceae</taxon>
        <taxon>Cristinia</taxon>
    </lineage>
</organism>
<feature type="region of interest" description="Disordered" evidence="2">
    <location>
        <begin position="745"/>
        <end position="766"/>
    </location>
</feature>
<feature type="transmembrane region" description="Helical" evidence="3">
    <location>
        <begin position="97"/>
        <end position="113"/>
    </location>
</feature>
<feature type="coiled-coil region" evidence="1">
    <location>
        <begin position="660"/>
        <end position="694"/>
    </location>
</feature>
<keyword evidence="3" id="KW-0472">Membrane</keyword>
<evidence type="ECO:0000256" key="1">
    <source>
        <dbReference type="SAM" id="Coils"/>
    </source>
</evidence>
<sequence length="935" mass="103593">MSFIGFKLPVPQFPSMGAFVNLQGSSIHPVASTGSITLRVASTGLTLVGHASHVFIQAITSLVPLSLLLCAALFALKSLISPLALVDMRLWVMSNRQLCLALLLVIVATHVALPEAMVQAFVDGSAFGLTPLTLFSVQLACLLVLLDVERYWLSLSTSRYHSLFEANHRVGSSLLLDEASPLRRSDPSTRMNACQVHDHHCAHCGAILPVVERSYCDSGEDLIKPEVSNFVPETVEPSRSVAGRKLRRVPFTCAMNRFPVIPLGKQRIQFISAKIRRQTSLKPLVSASVPLKACKTPFATSAHALKAAQEGAKVLKARMTVQSTAFLEASSALSNTWDQMDQVRSRADSLQAKVDARNARPSLAHSGPSVPKSTMHDASFHQEVDILSDATPSFLSAVREQAMALQSLINDDSAAEDSADAEDCSIFGYKSHEASIEQECSTQYELVIQDMLRVNNSADTQLRDVTQARDLVAAELEDICCLLREEEVAAITIISQLHADVTNREARATELERAIKCTIEQKASLDGSITSTEDALGASILLRSEILLSVKEVEDDIEESETAHQAVLLSRQAFVDALRMDINSAQQVTQATRDALAAKQVECSVTETEFIGRLTKITDDRMASYDQLYAHYETVKAELATTREAITAMQSLKASHLQRFTSLRSQIEDLEVKIQQATQEAQVADARIAITQQDIIAAKRQLDSPEAASTGPTTLSAEVEELRQRIAHERAAKKAAIARRAHLTKQAALKSSQEKEERKAMESLQSQVQDLRQENIDLTKSRQALLQKRTQLSEDNKEARPWLDWFMQKYGAPWDKDLEEEKGSLGEEERMKMHEEKRNLEVVTEVKFPEREEVEEVWKHRQPTPSPLSQSFTTDNVDDTVGSPSKLVVSPLPRRAESGWSWKVYSSDEARREVMAKMRELQFAKLLPPPGWEDA</sequence>
<feature type="transmembrane region" description="Helical" evidence="3">
    <location>
        <begin position="54"/>
        <end position="76"/>
    </location>
</feature>
<protein>
    <submittedName>
        <fullName evidence="4">Uncharacterized protein</fullName>
    </submittedName>
</protein>
<name>A0A8K0UYG6_9AGAR</name>
<dbReference type="AlphaFoldDB" id="A0A8K0UYG6"/>
<keyword evidence="3" id="KW-0812">Transmembrane</keyword>
<dbReference type="EMBL" id="JAEVFJ010000002">
    <property type="protein sequence ID" value="KAH8107037.1"/>
    <property type="molecule type" value="Genomic_DNA"/>
</dbReference>
<keyword evidence="3" id="KW-1133">Transmembrane helix</keyword>
<evidence type="ECO:0000256" key="3">
    <source>
        <dbReference type="SAM" id="Phobius"/>
    </source>
</evidence>
<feature type="region of interest" description="Disordered" evidence="2">
    <location>
        <begin position="356"/>
        <end position="375"/>
    </location>
</feature>
<reference evidence="4" key="1">
    <citation type="journal article" date="2021" name="New Phytol.">
        <title>Evolutionary innovations through gain and loss of genes in the ectomycorrhizal Boletales.</title>
        <authorList>
            <person name="Wu G."/>
            <person name="Miyauchi S."/>
            <person name="Morin E."/>
            <person name="Kuo A."/>
            <person name="Drula E."/>
            <person name="Varga T."/>
            <person name="Kohler A."/>
            <person name="Feng B."/>
            <person name="Cao Y."/>
            <person name="Lipzen A."/>
            <person name="Daum C."/>
            <person name="Hundley H."/>
            <person name="Pangilinan J."/>
            <person name="Johnson J."/>
            <person name="Barry K."/>
            <person name="LaButti K."/>
            <person name="Ng V."/>
            <person name="Ahrendt S."/>
            <person name="Min B."/>
            <person name="Choi I.G."/>
            <person name="Park H."/>
            <person name="Plett J.M."/>
            <person name="Magnuson J."/>
            <person name="Spatafora J.W."/>
            <person name="Nagy L.G."/>
            <person name="Henrissat B."/>
            <person name="Grigoriev I.V."/>
            <person name="Yang Z.L."/>
            <person name="Xu J."/>
            <person name="Martin F.M."/>
        </authorList>
    </citation>
    <scope>NUCLEOTIDE SEQUENCE</scope>
    <source>
        <strain evidence="4">KKN 215</strain>
    </source>
</reference>
<comment type="caution">
    <text evidence="4">The sequence shown here is derived from an EMBL/GenBank/DDBJ whole genome shotgun (WGS) entry which is preliminary data.</text>
</comment>
<keyword evidence="1" id="KW-0175">Coiled coil</keyword>
<evidence type="ECO:0000256" key="2">
    <source>
        <dbReference type="SAM" id="MobiDB-lite"/>
    </source>
</evidence>
<feature type="region of interest" description="Disordered" evidence="2">
    <location>
        <begin position="856"/>
        <end position="888"/>
    </location>
</feature>
<dbReference type="Proteomes" id="UP000813824">
    <property type="component" value="Unassembled WGS sequence"/>
</dbReference>
<gene>
    <name evidence="4" type="ORF">BXZ70DRAFT_916149</name>
</gene>
<evidence type="ECO:0000313" key="5">
    <source>
        <dbReference type="Proteomes" id="UP000813824"/>
    </source>
</evidence>